<name>A0ABR3QT55_9PLEO</name>
<protein>
    <recommendedName>
        <fullName evidence="4">VCBS repeat-containing protein</fullName>
    </recommendedName>
</protein>
<organism evidence="2 3">
    <name type="scientific">Paraconiothyrium brasiliense</name>
    <dbReference type="NCBI Taxonomy" id="300254"/>
    <lineage>
        <taxon>Eukaryota</taxon>
        <taxon>Fungi</taxon>
        <taxon>Dikarya</taxon>
        <taxon>Ascomycota</taxon>
        <taxon>Pezizomycotina</taxon>
        <taxon>Dothideomycetes</taxon>
        <taxon>Pleosporomycetidae</taxon>
        <taxon>Pleosporales</taxon>
        <taxon>Massarineae</taxon>
        <taxon>Didymosphaeriaceae</taxon>
        <taxon>Paraconiothyrium</taxon>
    </lineage>
</organism>
<keyword evidence="1" id="KW-0732">Signal</keyword>
<dbReference type="Gene3D" id="2.130.10.130">
    <property type="entry name" value="Integrin alpha, N-terminal"/>
    <property type="match status" value="1"/>
</dbReference>
<evidence type="ECO:0000313" key="3">
    <source>
        <dbReference type="Proteomes" id="UP001521785"/>
    </source>
</evidence>
<dbReference type="InterPro" id="IPR013517">
    <property type="entry name" value="FG-GAP"/>
</dbReference>
<keyword evidence="3" id="KW-1185">Reference proteome</keyword>
<dbReference type="SUPFAM" id="SSF69318">
    <property type="entry name" value="Integrin alpha N-terminal domain"/>
    <property type="match status" value="1"/>
</dbReference>
<dbReference type="InterPro" id="IPR028994">
    <property type="entry name" value="Integrin_alpha_N"/>
</dbReference>
<dbReference type="EMBL" id="JAKJXO020000016">
    <property type="protein sequence ID" value="KAL1595343.1"/>
    <property type="molecule type" value="Genomic_DNA"/>
</dbReference>
<gene>
    <name evidence="2" type="ORF">SLS60_010034</name>
</gene>
<sequence length="184" mass="20652">MMLVYREAKSRSEALDDWVRIEHQDDNTNIYWFRENMGGGTFTASKKFDVDMDCNMGPQYAWADFNNDGLDDFFCLLPGSAVGVSINQGGNPPTFKYLGQVVPTHDGYDAPDVRIADIDGDGRADYCLIGKEKGDILCSRNQGVGNTYYWQGFQTMGGLRELVFPAKNKGDKNGVRLRKYESCL</sequence>
<evidence type="ECO:0000313" key="2">
    <source>
        <dbReference type="EMBL" id="KAL1595343.1"/>
    </source>
</evidence>
<dbReference type="Proteomes" id="UP001521785">
    <property type="component" value="Unassembled WGS sequence"/>
</dbReference>
<dbReference type="Pfam" id="PF13517">
    <property type="entry name" value="FG-GAP_3"/>
    <property type="match status" value="1"/>
</dbReference>
<comment type="caution">
    <text evidence="2">The sequence shown here is derived from an EMBL/GenBank/DDBJ whole genome shotgun (WGS) entry which is preliminary data.</text>
</comment>
<evidence type="ECO:0000256" key="1">
    <source>
        <dbReference type="ARBA" id="ARBA00022729"/>
    </source>
</evidence>
<accession>A0ABR3QT55</accession>
<evidence type="ECO:0008006" key="4">
    <source>
        <dbReference type="Google" id="ProtNLM"/>
    </source>
</evidence>
<proteinExistence type="predicted"/>
<reference evidence="2 3" key="1">
    <citation type="submission" date="2024-02" db="EMBL/GenBank/DDBJ databases">
        <title>De novo assembly and annotation of 12 fungi associated with fruit tree decline syndrome in Ontario, Canada.</title>
        <authorList>
            <person name="Sulman M."/>
            <person name="Ellouze W."/>
            <person name="Ilyukhin E."/>
        </authorList>
    </citation>
    <scope>NUCLEOTIDE SEQUENCE [LARGE SCALE GENOMIC DNA]</scope>
    <source>
        <strain evidence="2 3">M42-189</strain>
    </source>
</reference>